<evidence type="ECO:0000313" key="3">
    <source>
        <dbReference type="EMBL" id="OIQ87007.1"/>
    </source>
</evidence>
<dbReference type="SUPFAM" id="SSF56935">
    <property type="entry name" value="Porins"/>
    <property type="match status" value="1"/>
</dbReference>
<reference evidence="3" key="1">
    <citation type="submission" date="2016-10" db="EMBL/GenBank/DDBJ databases">
        <title>Sequence of Gallionella enrichment culture.</title>
        <authorList>
            <person name="Poehlein A."/>
            <person name="Muehling M."/>
            <person name="Daniel R."/>
        </authorList>
    </citation>
    <scope>NUCLEOTIDE SEQUENCE</scope>
</reference>
<comment type="caution">
    <text evidence="3">The sequence shown here is derived from an EMBL/GenBank/DDBJ whole genome shotgun (WGS) entry which is preliminary data.</text>
</comment>
<accession>A0A1J5R4N2</accession>
<evidence type="ECO:0000256" key="2">
    <source>
        <dbReference type="ARBA" id="ARBA00023136"/>
    </source>
</evidence>
<keyword evidence="1" id="KW-0813">Transport</keyword>
<dbReference type="InterPro" id="IPR003684">
    <property type="entry name" value="Porin_alphabac"/>
</dbReference>
<dbReference type="EMBL" id="MLJW01000446">
    <property type="protein sequence ID" value="OIQ87007.1"/>
    <property type="molecule type" value="Genomic_DNA"/>
</dbReference>
<dbReference type="Pfam" id="PF02530">
    <property type="entry name" value="Porin_2"/>
    <property type="match status" value="1"/>
</dbReference>
<keyword evidence="2" id="KW-0472">Membrane</keyword>
<evidence type="ECO:0000256" key="1">
    <source>
        <dbReference type="ARBA" id="ARBA00022448"/>
    </source>
</evidence>
<dbReference type="AlphaFoldDB" id="A0A1J5R4N2"/>
<organism evidence="3">
    <name type="scientific">mine drainage metagenome</name>
    <dbReference type="NCBI Taxonomy" id="410659"/>
    <lineage>
        <taxon>unclassified sequences</taxon>
        <taxon>metagenomes</taxon>
        <taxon>ecological metagenomes</taxon>
    </lineage>
</organism>
<dbReference type="GO" id="GO:0015288">
    <property type="term" value="F:porin activity"/>
    <property type="evidence" value="ECO:0007669"/>
    <property type="project" value="InterPro"/>
</dbReference>
<protein>
    <submittedName>
        <fullName evidence="3">Porin subfamily protein</fullName>
    </submittedName>
</protein>
<name>A0A1J5R4N2_9ZZZZ</name>
<sequence>MQQTHAVHALRAAKVRKTPLAAALAFAVFAVAAPAAHADPIAQLQSEINALNAKLQALEKAEKTPEVVAPTPTPQNNSGVVMTPTRSEILSGSEYVTKGTIPGSFLVPGTKTSVYLGGFVNFQGIYDPTENLGPKFSIGNLTPPGSSSRQQSHGTFHAQDKVSRMIFRTDTPSSYGDITTNISMDFYGYTAGGDNNQALQNNNWGSRIVYAYGTIGNWLVGQANSNFQDNVDQGETFDNAGPSGVPGGHTPQIRYTLPLGKGQQASFSIENPQTGYQDTRDNIEVATKTNLFPDITARYQKGGDWGHFQVSGVIRELGFTDDTGKRWSKWDGAGIVGATLNMPDGKGGYTQDNAGFQAWYGAMGRYIPDDFGANVASVLAVNDGTTAGIGASAIEVQPDTGLTVYAQHWWTPTLRSNLALGLNKQSLASFIPADSQNAVKTETVHVNLIEQPVPSLDLGIEFMWGRKTFQSSTGLAPANARRVEFGGIWHF</sequence>
<proteinExistence type="predicted"/>
<dbReference type="GO" id="GO:0016020">
    <property type="term" value="C:membrane"/>
    <property type="evidence" value="ECO:0007669"/>
    <property type="project" value="InterPro"/>
</dbReference>
<gene>
    <name evidence="3" type="ORF">GALL_311320</name>
</gene>